<feature type="region of interest" description="Disordered" evidence="6">
    <location>
        <begin position="296"/>
        <end position="358"/>
    </location>
</feature>
<name>A0ABP0YXB6_9ROSI</name>
<dbReference type="PANTHER" id="PTHR31602:SF63">
    <property type="entry name" value="GROWTH-REGULATING FACTOR 3"/>
    <property type="match status" value="1"/>
</dbReference>
<dbReference type="InterPro" id="IPR014978">
    <property type="entry name" value="Gln-Leu-Gln_QLQ"/>
</dbReference>
<sequence length="420" mass="45490">MDFDLKQCRTQRESEEQQHSAKISKLFVEQTHHLSSSSTSVLPLFVPADSNNNSKTSNILSAFQDSTSSTLPRMLGYFSVAQRQELELQALIFRYMLAGAAVPPELLHSIKKSLISSSSTTFYLHHPLQHFPHYPTSLLQAGYWGRAAMDPEPGRCRRTDGKKWRCSRDVVAGQKYCERHMHRGRNRSRKPVETTTTNPSTTAAAAGGGGGGCSLSSNSNRVIGGGGGRPFLTVESGNYFSTCGQTPSVDLLHLNQGSCSNSLSENKKFYESHKESSAGDAKSDGHILRHFFDDWPRSENGGCGNDNSVNQRMNSTSASATSLSISMPGNPPSSSSDVSLKLSTGGSSDQGSDHHIHQNGNVDREHVQLNWAAGWAATQMASMGGPLAEALRSANNNSLPTSVLHQLQRTTNSEASFIST</sequence>
<feature type="compositionally biased region" description="Polar residues" evidence="6">
    <location>
        <begin position="305"/>
        <end position="314"/>
    </location>
</feature>
<organism evidence="9 10">
    <name type="scientific">Citrullus colocynthis</name>
    <name type="common">colocynth</name>
    <dbReference type="NCBI Taxonomy" id="252529"/>
    <lineage>
        <taxon>Eukaryota</taxon>
        <taxon>Viridiplantae</taxon>
        <taxon>Streptophyta</taxon>
        <taxon>Embryophyta</taxon>
        <taxon>Tracheophyta</taxon>
        <taxon>Spermatophyta</taxon>
        <taxon>Magnoliopsida</taxon>
        <taxon>eudicotyledons</taxon>
        <taxon>Gunneridae</taxon>
        <taxon>Pentapetalae</taxon>
        <taxon>rosids</taxon>
        <taxon>fabids</taxon>
        <taxon>Cucurbitales</taxon>
        <taxon>Cucurbitaceae</taxon>
        <taxon>Benincaseae</taxon>
        <taxon>Citrullus</taxon>
    </lineage>
</organism>
<evidence type="ECO:0000256" key="5">
    <source>
        <dbReference type="RuleBase" id="RU367127"/>
    </source>
</evidence>
<comment type="similarity">
    <text evidence="2 5">Belongs to the GRF family.</text>
</comment>
<evidence type="ECO:0000256" key="1">
    <source>
        <dbReference type="ARBA" id="ARBA00004123"/>
    </source>
</evidence>
<comment type="subcellular location">
    <subcellularLocation>
        <location evidence="1 4 5">Nucleus</location>
    </subcellularLocation>
</comment>
<evidence type="ECO:0000256" key="6">
    <source>
        <dbReference type="SAM" id="MobiDB-lite"/>
    </source>
</evidence>
<evidence type="ECO:0000259" key="8">
    <source>
        <dbReference type="PROSITE" id="PS51667"/>
    </source>
</evidence>
<evidence type="ECO:0000313" key="9">
    <source>
        <dbReference type="EMBL" id="CAK9323077.1"/>
    </source>
</evidence>
<dbReference type="InterPro" id="IPR031137">
    <property type="entry name" value="GRF"/>
</dbReference>
<evidence type="ECO:0000313" key="10">
    <source>
        <dbReference type="Proteomes" id="UP001642487"/>
    </source>
</evidence>
<dbReference type="Pfam" id="PF08880">
    <property type="entry name" value="QLQ"/>
    <property type="match status" value="1"/>
</dbReference>
<keyword evidence="5" id="KW-0804">Transcription</keyword>
<feature type="compositionally biased region" description="Low complexity" evidence="6">
    <location>
        <begin position="333"/>
        <end position="343"/>
    </location>
</feature>
<dbReference type="SMART" id="SM00951">
    <property type="entry name" value="QLQ"/>
    <property type="match status" value="1"/>
</dbReference>
<dbReference type="PROSITE" id="PS51666">
    <property type="entry name" value="QLQ"/>
    <property type="match status" value="1"/>
</dbReference>
<gene>
    <name evidence="9" type="ORF">CITCOLO1_LOCUS15248</name>
</gene>
<proteinExistence type="inferred from homology"/>
<dbReference type="PANTHER" id="PTHR31602">
    <property type="entry name" value="GROWTH-REGULATING FACTOR 5"/>
    <property type="match status" value="1"/>
</dbReference>
<keyword evidence="3 4" id="KW-0539">Nucleus</keyword>
<evidence type="ECO:0000259" key="7">
    <source>
        <dbReference type="PROSITE" id="PS51666"/>
    </source>
</evidence>
<evidence type="ECO:0000256" key="2">
    <source>
        <dbReference type="ARBA" id="ARBA00008122"/>
    </source>
</evidence>
<keyword evidence="5" id="KW-0010">Activator</keyword>
<comment type="domain">
    <text evidence="5">The QLQ domain and WRC domain may be involved in protein-protein interaction and DNA-binding, respectively.</text>
</comment>
<comment type="function">
    <text evidence="5">Transcription activator.</text>
</comment>
<dbReference type="InterPro" id="IPR014977">
    <property type="entry name" value="WRC_dom"/>
</dbReference>
<keyword evidence="5" id="KW-0805">Transcription regulation</keyword>
<feature type="short sequence motif" description="Bipartite nuclear localization signal" evidence="4">
    <location>
        <begin position="155"/>
        <end position="165"/>
    </location>
</feature>
<feature type="domain" description="WRC" evidence="8">
    <location>
        <begin position="150"/>
        <end position="194"/>
    </location>
</feature>
<keyword evidence="10" id="KW-1185">Reference proteome</keyword>
<accession>A0ABP0YXB6</accession>
<dbReference type="EMBL" id="OZ021739">
    <property type="protein sequence ID" value="CAK9323077.1"/>
    <property type="molecule type" value="Genomic_DNA"/>
</dbReference>
<feature type="compositionally biased region" description="Low complexity" evidence="6">
    <location>
        <begin position="194"/>
        <end position="205"/>
    </location>
</feature>
<dbReference type="Pfam" id="PF08879">
    <property type="entry name" value="WRC"/>
    <property type="match status" value="1"/>
</dbReference>
<evidence type="ECO:0000256" key="3">
    <source>
        <dbReference type="ARBA" id="ARBA00023242"/>
    </source>
</evidence>
<reference evidence="9 10" key="1">
    <citation type="submission" date="2024-03" db="EMBL/GenBank/DDBJ databases">
        <authorList>
            <person name="Gkanogiannis A."/>
            <person name="Becerra Lopez-Lavalle L."/>
        </authorList>
    </citation>
    <scope>NUCLEOTIDE SEQUENCE [LARGE SCALE GENOMIC DNA]</scope>
</reference>
<evidence type="ECO:0000256" key="4">
    <source>
        <dbReference type="PROSITE-ProRule" id="PRU01002"/>
    </source>
</evidence>
<protein>
    <recommendedName>
        <fullName evidence="5">Growth-regulating factor</fullName>
    </recommendedName>
</protein>
<feature type="short sequence motif" description="Bipartite nuclear localization signal" evidence="4">
    <location>
        <begin position="183"/>
        <end position="190"/>
    </location>
</feature>
<feature type="domain" description="QLQ" evidence="7">
    <location>
        <begin position="77"/>
        <end position="112"/>
    </location>
</feature>
<dbReference type="Proteomes" id="UP001642487">
    <property type="component" value="Chromosome 5"/>
</dbReference>
<feature type="region of interest" description="Disordered" evidence="6">
    <location>
        <begin position="182"/>
        <end position="212"/>
    </location>
</feature>
<dbReference type="PROSITE" id="PS51667">
    <property type="entry name" value="WRC"/>
    <property type="match status" value="1"/>
</dbReference>
<feature type="compositionally biased region" description="Low complexity" evidence="6">
    <location>
        <begin position="315"/>
        <end position="326"/>
    </location>
</feature>